<dbReference type="UniPathway" id="UPA00067">
    <property type="reaction ID" value="UER00121"/>
</dbReference>
<dbReference type="InterPro" id="IPR012773">
    <property type="entry name" value="Ectoine_EctB"/>
</dbReference>
<comment type="caution">
    <text evidence="13">The sequence shown here is derived from an EMBL/GenBank/DDBJ whole genome shotgun (WGS) entry which is preliminary data.</text>
</comment>
<dbReference type="PROSITE" id="PS00600">
    <property type="entry name" value="AA_TRANSFER_CLASS_3"/>
    <property type="match status" value="1"/>
</dbReference>
<dbReference type="AlphaFoldDB" id="A0A4Y8LQ23"/>
<dbReference type="PIRSF" id="PIRSF000521">
    <property type="entry name" value="Transaminase_4ab_Lys_Orn"/>
    <property type="match status" value="1"/>
</dbReference>
<sequence length="432" mass="47334">MNQSQLKSNDLSTFDQYESEVRSYCRSFPTKFQRATGYRMWDVEGKPYIDFFAGAGALNYGHNPPEMKKKLIGYLMEDGISHTLDMASEAKETFLNRFNDVILKPNRLSYKVMFPGPTGTNSVESALKLARKVTGRQTIMSFTNAFHGMTLGALAVTGNKFKRKGAGVPLNHAVSMPYDGYMGSNTDTLEYIESFLKDSGSGISLPAAVIVETLQGEGGINVASNEWLIGLSEICKRFGILIIVDDVQMGCGRTGSFFSFERCGIIPDIVCMSKSIGGYGLPMAITLIKPELDQWSPGEHNGTFRGNNLAFITATEALTYWETEQFAEEIKVKAGLLRNALDEFVSEFPELKGEARGIGLMQGIAFEPGIAERISKASFERGLIMETSGTDSEVIKIMPPLTIDRDGLAKGLNILKNSLQAVAGEKNAILSH</sequence>
<dbReference type="PANTHER" id="PTHR43552">
    <property type="entry name" value="DIAMINOBUTYRATE--2-OXOGLUTARATE AMINOTRANSFERASE"/>
    <property type="match status" value="1"/>
</dbReference>
<evidence type="ECO:0000256" key="7">
    <source>
        <dbReference type="ARBA" id="ARBA00022576"/>
    </source>
</evidence>
<keyword evidence="14" id="KW-1185">Reference proteome</keyword>
<dbReference type="InterPro" id="IPR015422">
    <property type="entry name" value="PyrdxlP-dep_Trfase_small"/>
</dbReference>
<keyword evidence="7 12" id="KW-0032">Aminotransferase</keyword>
<evidence type="ECO:0000256" key="5">
    <source>
        <dbReference type="ARBA" id="ARBA00013155"/>
    </source>
</evidence>
<dbReference type="GO" id="GO:0019491">
    <property type="term" value="P:ectoine biosynthetic process"/>
    <property type="evidence" value="ECO:0007669"/>
    <property type="project" value="UniProtKB-UniPathway"/>
</dbReference>
<comment type="function">
    <text evidence="2 12">Catalyzes reversively the conversion of L-aspartate beta-semialdehyde (ASA) to L-2,4-diaminobutyrate (DABA) by transamination with L-glutamate.</text>
</comment>
<dbReference type="NCBIfam" id="TIGR02407">
    <property type="entry name" value="ectoine_ectB"/>
    <property type="match status" value="1"/>
</dbReference>
<dbReference type="InterPro" id="IPR049704">
    <property type="entry name" value="Aminotrans_3_PPA_site"/>
</dbReference>
<dbReference type="Gene3D" id="3.40.640.10">
    <property type="entry name" value="Type I PLP-dependent aspartate aminotransferase-like (Major domain)"/>
    <property type="match status" value="1"/>
</dbReference>
<comment type="cofactor">
    <cofactor evidence="1 12">
        <name>pyridoxal 5'-phosphate</name>
        <dbReference type="ChEBI" id="CHEBI:597326"/>
    </cofactor>
</comment>
<dbReference type="PANTHER" id="PTHR43552:SF2">
    <property type="entry name" value="DIAMINOBUTYRATE--2-OXOGLUTARATE TRANSAMINASE"/>
    <property type="match status" value="1"/>
</dbReference>
<dbReference type="RefSeq" id="WP_135153824.1">
    <property type="nucleotide sequence ID" value="NZ_SOMN01000034.1"/>
</dbReference>
<evidence type="ECO:0000313" key="13">
    <source>
        <dbReference type="EMBL" id="TFE23447.1"/>
    </source>
</evidence>
<accession>A0A4Y8LQ23</accession>
<evidence type="ECO:0000256" key="3">
    <source>
        <dbReference type="ARBA" id="ARBA00004946"/>
    </source>
</evidence>
<dbReference type="CDD" id="cd00610">
    <property type="entry name" value="OAT_like"/>
    <property type="match status" value="1"/>
</dbReference>
<name>A0A4Y8LQ23_9BACL</name>
<dbReference type="Gene3D" id="3.90.1150.10">
    <property type="entry name" value="Aspartate Aminotransferase, domain 1"/>
    <property type="match status" value="1"/>
</dbReference>
<proteinExistence type="inferred from homology"/>
<keyword evidence="8 12" id="KW-0808">Transferase</keyword>
<evidence type="ECO:0000256" key="12">
    <source>
        <dbReference type="RuleBase" id="RU365034"/>
    </source>
</evidence>
<dbReference type="InterPro" id="IPR004637">
    <property type="entry name" value="Dat"/>
</dbReference>
<evidence type="ECO:0000256" key="4">
    <source>
        <dbReference type="ARBA" id="ARBA00008954"/>
    </source>
</evidence>
<evidence type="ECO:0000256" key="6">
    <source>
        <dbReference type="ARBA" id="ARBA00014798"/>
    </source>
</evidence>
<evidence type="ECO:0000313" key="14">
    <source>
        <dbReference type="Proteomes" id="UP000297900"/>
    </source>
</evidence>
<dbReference type="Proteomes" id="UP000297900">
    <property type="component" value="Unassembled WGS sequence"/>
</dbReference>
<dbReference type="EC" id="2.6.1.76" evidence="5 12"/>
<dbReference type="EMBL" id="SOMN01000034">
    <property type="protein sequence ID" value="TFE23447.1"/>
    <property type="molecule type" value="Genomic_DNA"/>
</dbReference>
<dbReference type="NCBIfam" id="NF006733">
    <property type="entry name" value="PRK09264.1"/>
    <property type="match status" value="1"/>
</dbReference>
<keyword evidence="9 11" id="KW-0663">Pyridoxal phosphate</keyword>
<evidence type="ECO:0000256" key="1">
    <source>
        <dbReference type="ARBA" id="ARBA00001933"/>
    </source>
</evidence>
<evidence type="ECO:0000256" key="9">
    <source>
        <dbReference type="ARBA" id="ARBA00022898"/>
    </source>
</evidence>
<organism evidence="13 14">
    <name type="scientific">Cohnella luojiensis</name>
    <dbReference type="NCBI Taxonomy" id="652876"/>
    <lineage>
        <taxon>Bacteria</taxon>
        <taxon>Bacillati</taxon>
        <taxon>Bacillota</taxon>
        <taxon>Bacilli</taxon>
        <taxon>Bacillales</taxon>
        <taxon>Paenibacillaceae</taxon>
        <taxon>Cohnella</taxon>
    </lineage>
</organism>
<dbReference type="GO" id="GO:0045303">
    <property type="term" value="F:diaminobutyrate-2-oxoglutarate transaminase activity"/>
    <property type="evidence" value="ECO:0007669"/>
    <property type="project" value="UniProtKB-EC"/>
</dbReference>
<dbReference type="NCBIfam" id="TIGR00709">
    <property type="entry name" value="dat"/>
    <property type="match status" value="1"/>
</dbReference>
<dbReference type="OrthoDB" id="9807885at2"/>
<evidence type="ECO:0000256" key="8">
    <source>
        <dbReference type="ARBA" id="ARBA00022679"/>
    </source>
</evidence>
<dbReference type="InterPro" id="IPR015424">
    <property type="entry name" value="PyrdxlP-dep_Trfase"/>
</dbReference>
<evidence type="ECO:0000256" key="10">
    <source>
        <dbReference type="ARBA" id="ARBA00049111"/>
    </source>
</evidence>
<dbReference type="SUPFAM" id="SSF53383">
    <property type="entry name" value="PLP-dependent transferases"/>
    <property type="match status" value="1"/>
</dbReference>
<protein>
    <recommendedName>
        <fullName evidence="6 12">Diaminobutyrate--2-oxoglutarate transaminase</fullName>
        <ecNumber evidence="5 12">2.6.1.76</ecNumber>
    </recommendedName>
    <alternativeName>
        <fullName evidence="12">DABA aminotransferase</fullName>
    </alternativeName>
</protein>
<dbReference type="GO" id="GO:0030170">
    <property type="term" value="F:pyridoxal phosphate binding"/>
    <property type="evidence" value="ECO:0007669"/>
    <property type="project" value="InterPro"/>
</dbReference>
<dbReference type="InterPro" id="IPR005814">
    <property type="entry name" value="Aminotrans_3"/>
</dbReference>
<reference evidence="13 14" key="1">
    <citation type="submission" date="2019-03" db="EMBL/GenBank/DDBJ databases">
        <title>Cohnella endophytica sp. nov., a novel endophytic bacterium isolated from bark of Sonneratia apetala.</title>
        <authorList>
            <person name="Tuo L."/>
        </authorList>
    </citation>
    <scope>NUCLEOTIDE SEQUENCE [LARGE SCALE GENOMIC DNA]</scope>
    <source>
        <strain evidence="13 14">CCTCC AB 208254</strain>
    </source>
</reference>
<comment type="catalytic activity">
    <reaction evidence="10 12">
        <text>L-2,4-diaminobutanoate + 2-oxoglutarate = L-aspartate 4-semialdehyde + L-glutamate</text>
        <dbReference type="Rhea" id="RHEA:11160"/>
        <dbReference type="ChEBI" id="CHEBI:16810"/>
        <dbReference type="ChEBI" id="CHEBI:29985"/>
        <dbReference type="ChEBI" id="CHEBI:58761"/>
        <dbReference type="ChEBI" id="CHEBI:537519"/>
        <dbReference type="EC" id="2.6.1.76"/>
    </reaction>
</comment>
<gene>
    <name evidence="13" type="primary">ectB</name>
    <name evidence="13" type="ORF">E2980_19015</name>
</gene>
<dbReference type="InterPro" id="IPR015421">
    <property type="entry name" value="PyrdxlP-dep_Trfase_major"/>
</dbReference>
<dbReference type="Pfam" id="PF00202">
    <property type="entry name" value="Aminotran_3"/>
    <property type="match status" value="1"/>
</dbReference>
<comment type="pathway">
    <text evidence="3 12">Amine and polyamine biosynthesis; ectoine biosynthesis; L-ectoine from L-aspartate 4-semialdehyde: step 1/3.</text>
</comment>
<comment type="similarity">
    <text evidence="4 11">Belongs to the class-III pyridoxal-phosphate-dependent aminotransferase family.</text>
</comment>
<evidence type="ECO:0000256" key="2">
    <source>
        <dbReference type="ARBA" id="ARBA00002189"/>
    </source>
</evidence>
<dbReference type="GO" id="GO:0047307">
    <property type="term" value="F:diaminobutyrate-pyruvate transaminase activity"/>
    <property type="evidence" value="ECO:0007669"/>
    <property type="project" value="InterPro"/>
</dbReference>
<evidence type="ECO:0000256" key="11">
    <source>
        <dbReference type="RuleBase" id="RU003560"/>
    </source>
</evidence>